<dbReference type="KEGG" id="kbs:EPA93_44875"/>
<dbReference type="Pfam" id="PF07318">
    <property type="entry name" value="DUF1464"/>
    <property type="match status" value="1"/>
</dbReference>
<evidence type="ECO:0000313" key="2">
    <source>
        <dbReference type="Proteomes" id="UP000290365"/>
    </source>
</evidence>
<proteinExistence type="predicted"/>
<name>A0A4P6K5B1_KTERU</name>
<evidence type="ECO:0000313" key="1">
    <source>
        <dbReference type="EMBL" id="QBD82726.1"/>
    </source>
</evidence>
<dbReference type="InterPro" id="IPR009927">
    <property type="entry name" value="DUF1464"/>
</dbReference>
<sequence length="307" mass="33852">MALSIGISSGKGCWKTCLIEDGRVLDASSFEDAKSTFTHIEQLCAWYPEPIIALASHLATPFCQLSTLSENASQLFSAFPHSADEERDGFPQFLSALSSISLTSYGLPDIKHLFSVPVHRKLYRNPMGDASLLCSVATLLYRMRLRDAPWPQMRFYFLSIDGSTRNIAVVEDGRIIDGIGKDARLLQPAVQGLPEDAETLAQAFWESLSQDLAGLMAIHHLEDIVLRDDSAHAGHNNSAEAALEHLGHLHQIYLFPDDEPATHGFEVAFGAALLAQGLHYPGLAAEVVERLLSPRTLAQQFYHDDER</sequence>
<dbReference type="Proteomes" id="UP000290365">
    <property type="component" value="Chromosome"/>
</dbReference>
<dbReference type="RefSeq" id="WP_129893795.1">
    <property type="nucleotide sequence ID" value="NZ_CP035758.1"/>
</dbReference>
<organism evidence="1 2">
    <name type="scientific">Ktedonosporobacter rubrisoli</name>
    <dbReference type="NCBI Taxonomy" id="2509675"/>
    <lineage>
        <taxon>Bacteria</taxon>
        <taxon>Bacillati</taxon>
        <taxon>Chloroflexota</taxon>
        <taxon>Ktedonobacteria</taxon>
        <taxon>Ktedonobacterales</taxon>
        <taxon>Ktedonosporobacteraceae</taxon>
        <taxon>Ktedonosporobacter</taxon>
    </lineage>
</organism>
<dbReference type="EMBL" id="CP035758">
    <property type="protein sequence ID" value="QBD82726.1"/>
    <property type="molecule type" value="Genomic_DNA"/>
</dbReference>
<protein>
    <submittedName>
        <fullName evidence="1">DUF1464 domain-containing protein</fullName>
    </submittedName>
</protein>
<dbReference type="OrthoDB" id="147547at2"/>
<keyword evidence="2" id="KW-1185">Reference proteome</keyword>
<reference evidence="1 2" key="1">
    <citation type="submission" date="2019-01" db="EMBL/GenBank/DDBJ databases">
        <title>Ktedonosporobacter rubrisoli SCAWS-G2.</title>
        <authorList>
            <person name="Huang Y."/>
            <person name="Yan B."/>
        </authorList>
    </citation>
    <scope>NUCLEOTIDE SEQUENCE [LARGE SCALE GENOMIC DNA]</scope>
    <source>
        <strain evidence="1 2">SCAWS-G2</strain>
    </source>
</reference>
<dbReference type="AlphaFoldDB" id="A0A4P6K5B1"/>
<gene>
    <name evidence="1" type="ORF">EPA93_44875</name>
</gene>
<accession>A0A4P6K5B1</accession>